<evidence type="ECO:0000313" key="1">
    <source>
        <dbReference type="EMBL" id="MFC6023450.1"/>
    </source>
</evidence>
<accession>A0ABW1KPT7</accession>
<evidence type="ECO:0000313" key="2">
    <source>
        <dbReference type="Proteomes" id="UP001596203"/>
    </source>
</evidence>
<dbReference type="EMBL" id="JBHSPR010000090">
    <property type="protein sequence ID" value="MFC6023450.1"/>
    <property type="molecule type" value="Genomic_DNA"/>
</dbReference>
<organism evidence="1 2">
    <name type="scientific">Plantactinospora solaniradicis</name>
    <dbReference type="NCBI Taxonomy" id="1723736"/>
    <lineage>
        <taxon>Bacteria</taxon>
        <taxon>Bacillati</taxon>
        <taxon>Actinomycetota</taxon>
        <taxon>Actinomycetes</taxon>
        <taxon>Micromonosporales</taxon>
        <taxon>Micromonosporaceae</taxon>
        <taxon>Plantactinospora</taxon>
    </lineage>
</organism>
<dbReference type="Proteomes" id="UP001596203">
    <property type="component" value="Unassembled WGS sequence"/>
</dbReference>
<keyword evidence="2" id="KW-1185">Reference proteome</keyword>
<comment type="caution">
    <text evidence="1">The sequence shown here is derived from an EMBL/GenBank/DDBJ whole genome shotgun (WGS) entry which is preliminary data.</text>
</comment>
<proteinExistence type="predicted"/>
<reference evidence="2" key="1">
    <citation type="journal article" date="2019" name="Int. J. Syst. Evol. Microbiol.">
        <title>The Global Catalogue of Microorganisms (GCM) 10K type strain sequencing project: providing services to taxonomists for standard genome sequencing and annotation.</title>
        <authorList>
            <consortium name="The Broad Institute Genomics Platform"/>
            <consortium name="The Broad Institute Genome Sequencing Center for Infectious Disease"/>
            <person name="Wu L."/>
            <person name="Ma J."/>
        </authorList>
    </citation>
    <scope>NUCLEOTIDE SEQUENCE [LARGE SCALE GENOMIC DNA]</scope>
    <source>
        <strain evidence="2">ZS-35-S2</strain>
    </source>
</reference>
<sequence length="114" mass="12220">MQVSAPGPSAGGEEKTAAHLAAIRADANKWYSLSDQMTTTAQLVRSIELDGGLLSFFGELTGLVNGYNAATEKMARLLDEGAADFDSVGLKLVKAARNYEDTDARAAARHKFKW</sequence>
<gene>
    <name evidence="1" type="ORF">ACFP2T_45755</name>
</gene>
<name>A0ABW1KPT7_9ACTN</name>
<evidence type="ECO:0008006" key="3">
    <source>
        <dbReference type="Google" id="ProtNLM"/>
    </source>
</evidence>
<protein>
    <recommendedName>
        <fullName evidence="3">ESX-1 secretion-associated protein</fullName>
    </recommendedName>
</protein>
<dbReference type="RefSeq" id="WP_377433761.1">
    <property type="nucleotide sequence ID" value="NZ_JBHSPR010000090.1"/>
</dbReference>